<evidence type="ECO:0000256" key="5">
    <source>
        <dbReference type="ARBA" id="ARBA00022989"/>
    </source>
</evidence>
<evidence type="ECO:0000259" key="13">
    <source>
        <dbReference type="Pfam" id="PF13632"/>
    </source>
</evidence>
<comment type="subcellular location">
    <subcellularLocation>
        <location evidence="1">Golgi apparatus membrane</location>
        <topology evidence="1">Multi-pass membrane protein</topology>
    </subcellularLocation>
</comment>
<gene>
    <name evidence="15" type="primary">LOC103714886</name>
</gene>
<evidence type="ECO:0000256" key="7">
    <source>
        <dbReference type="ARBA" id="ARBA00023136"/>
    </source>
</evidence>
<evidence type="ECO:0000313" key="14">
    <source>
        <dbReference type="Proteomes" id="UP000228380"/>
    </source>
</evidence>
<dbReference type="GO" id="GO:0071555">
    <property type="term" value="P:cell wall organization"/>
    <property type="evidence" value="ECO:0007669"/>
    <property type="project" value="UniProtKB-KW"/>
</dbReference>
<evidence type="ECO:0000256" key="3">
    <source>
        <dbReference type="ARBA" id="ARBA00022679"/>
    </source>
</evidence>
<keyword evidence="6" id="KW-0333">Golgi apparatus</keyword>
<evidence type="ECO:0000256" key="1">
    <source>
        <dbReference type="ARBA" id="ARBA00004653"/>
    </source>
</evidence>
<dbReference type="GO" id="GO:0051753">
    <property type="term" value="F:mannan synthase activity"/>
    <property type="evidence" value="ECO:0007669"/>
    <property type="project" value="TreeGrafter"/>
</dbReference>
<dbReference type="GO" id="GO:0000139">
    <property type="term" value="C:Golgi membrane"/>
    <property type="evidence" value="ECO:0007669"/>
    <property type="project" value="UniProtKB-SubCell"/>
</dbReference>
<dbReference type="RefSeq" id="XP_008800552.1">
    <property type="nucleotide sequence ID" value="XM_008802330.3"/>
</dbReference>
<keyword evidence="5 12" id="KW-1133">Transmembrane helix</keyword>
<dbReference type="GO" id="GO:0047259">
    <property type="term" value="F:glucomannan 4-beta-mannosyltransferase activity"/>
    <property type="evidence" value="ECO:0007669"/>
    <property type="project" value="UniProtKB-EC"/>
</dbReference>
<reference evidence="14" key="1">
    <citation type="journal article" date="2019" name="Nat. Commun.">
        <title>Genome-wide association mapping of date palm fruit traits.</title>
        <authorList>
            <person name="Hazzouri K.M."/>
            <person name="Gros-Balthazard M."/>
            <person name="Flowers J.M."/>
            <person name="Copetti D."/>
            <person name="Lemansour A."/>
            <person name="Lebrun M."/>
            <person name="Masmoudi K."/>
            <person name="Ferrand S."/>
            <person name="Dhar M.I."/>
            <person name="Fresquez Z.A."/>
            <person name="Rosas U."/>
            <person name="Zhang J."/>
            <person name="Talag J."/>
            <person name="Lee S."/>
            <person name="Kudrna D."/>
            <person name="Powell R.F."/>
            <person name="Leitch I.J."/>
            <person name="Krueger R.R."/>
            <person name="Wing R.A."/>
            <person name="Amiri K.M.A."/>
            <person name="Purugganan M.D."/>
        </authorList>
    </citation>
    <scope>NUCLEOTIDE SEQUENCE [LARGE SCALE GENOMIC DNA]</scope>
    <source>
        <strain evidence="14">cv. Khalas</strain>
    </source>
</reference>
<evidence type="ECO:0000256" key="10">
    <source>
        <dbReference type="ARBA" id="ARBA00060879"/>
    </source>
</evidence>
<evidence type="ECO:0000256" key="8">
    <source>
        <dbReference type="ARBA" id="ARBA00023316"/>
    </source>
</evidence>
<dbReference type="Gene3D" id="3.90.550.10">
    <property type="entry name" value="Spore Coat Polysaccharide Biosynthesis Protein SpsA, Chain A"/>
    <property type="match status" value="1"/>
</dbReference>
<dbReference type="SUPFAM" id="SSF53448">
    <property type="entry name" value="Nucleotide-diphospho-sugar transferases"/>
    <property type="match status" value="1"/>
</dbReference>
<proteinExistence type="inferred from homology"/>
<comment type="catalytic activity">
    <reaction evidence="9">
        <text>GDP-mannose + (glucomannan)n = GDP + (glucomannan)n+1.</text>
        <dbReference type="EC" id="2.4.1.32"/>
    </reaction>
</comment>
<keyword evidence="7 12" id="KW-0472">Membrane</keyword>
<dbReference type="EC" id="2.4.1.32" evidence="11"/>
<evidence type="ECO:0000256" key="4">
    <source>
        <dbReference type="ARBA" id="ARBA00022692"/>
    </source>
</evidence>
<feature type="transmembrane region" description="Helical" evidence="12">
    <location>
        <begin position="398"/>
        <end position="423"/>
    </location>
</feature>
<name>A0A8B7CJG4_PHODC</name>
<keyword evidence="2" id="KW-0328">Glycosyltransferase</keyword>
<feature type="transmembrane region" description="Helical" evidence="12">
    <location>
        <begin position="365"/>
        <end position="386"/>
    </location>
</feature>
<dbReference type="GeneID" id="103714886"/>
<feature type="transmembrane region" description="Helical" evidence="12">
    <location>
        <begin position="479"/>
        <end position="499"/>
    </location>
</feature>
<feature type="transmembrane region" description="Helical" evidence="12">
    <location>
        <begin position="505"/>
        <end position="528"/>
    </location>
</feature>
<dbReference type="InterPro" id="IPR029044">
    <property type="entry name" value="Nucleotide-diphossugar_trans"/>
</dbReference>
<dbReference type="InterPro" id="IPR001173">
    <property type="entry name" value="Glyco_trans_2-like"/>
</dbReference>
<evidence type="ECO:0000256" key="6">
    <source>
        <dbReference type="ARBA" id="ARBA00023034"/>
    </source>
</evidence>
<evidence type="ECO:0000256" key="12">
    <source>
        <dbReference type="SAM" id="Phobius"/>
    </source>
</evidence>
<dbReference type="AlphaFoldDB" id="A0A8B7CJG4"/>
<evidence type="ECO:0000256" key="9">
    <source>
        <dbReference type="ARBA" id="ARBA00051800"/>
    </source>
</evidence>
<feature type="domain" description="Glycosyltransferase 2-like" evidence="13">
    <location>
        <begin position="188"/>
        <end position="379"/>
    </location>
</feature>
<keyword evidence="3" id="KW-0808">Transferase</keyword>
<accession>A0A8B7CJG4</accession>
<feature type="transmembrane region" description="Helical" evidence="12">
    <location>
        <begin position="41"/>
        <end position="67"/>
    </location>
</feature>
<dbReference type="KEGG" id="pda:103714886"/>
<dbReference type="Pfam" id="PF13632">
    <property type="entry name" value="Glyco_trans_2_3"/>
    <property type="match status" value="1"/>
</dbReference>
<comment type="similarity">
    <text evidence="10">Belongs to the glycosyltransferase 2 family. Plant cellulose synthase-like A subfamily.</text>
</comment>
<dbReference type="FunFam" id="3.90.550.10:FF:000015">
    <property type="entry name" value="Glucomannan 4-beta-mannosyltransferase 9"/>
    <property type="match status" value="1"/>
</dbReference>
<dbReference type="PANTHER" id="PTHR32044">
    <property type="entry name" value="GLUCOMANNAN 4-BETA-MANNOSYLTRANSFERASE 9"/>
    <property type="match status" value="1"/>
</dbReference>
<keyword evidence="8" id="KW-0961">Cell wall biogenesis/degradation</keyword>
<dbReference type="CDD" id="cd06437">
    <property type="entry name" value="CESA_CaSu_A2"/>
    <property type="match status" value="1"/>
</dbReference>
<reference evidence="15" key="2">
    <citation type="submission" date="2025-08" db="UniProtKB">
        <authorList>
            <consortium name="RefSeq"/>
        </authorList>
    </citation>
    <scope>IDENTIFICATION</scope>
    <source>
        <tissue evidence="15">Young leaves</tissue>
    </source>
</reference>
<organism evidence="14 15">
    <name type="scientific">Phoenix dactylifera</name>
    <name type="common">Date palm</name>
    <dbReference type="NCBI Taxonomy" id="42345"/>
    <lineage>
        <taxon>Eukaryota</taxon>
        <taxon>Viridiplantae</taxon>
        <taxon>Streptophyta</taxon>
        <taxon>Embryophyta</taxon>
        <taxon>Tracheophyta</taxon>
        <taxon>Spermatophyta</taxon>
        <taxon>Magnoliopsida</taxon>
        <taxon>Liliopsida</taxon>
        <taxon>Arecaceae</taxon>
        <taxon>Coryphoideae</taxon>
        <taxon>Phoeniceae</taxon>
        <taxon>Phoenix</taxon>
    </lineage>
</organism>
<evidence type="ECO:0000313" key="15">
    <source>
        <dbReference type="RefSeq" id="XP_008800552.1"/>
    </source>
</evidence>
<dbReference type="Proteomes" id="UP000228380">
    <property type="component" value="Chromosome 17"/>
</dbReference>
<dbReference type="PANTHER" id="PTHR32044:SF64">
    <property type="entry name" value="OS09G0572500 PROTEIN"/>
    <property type="match status" value="1"/>
</dbReference>
<dbReference type="OrthoDB" id="72851at2759"/>
<keyword evidence="14" id="KW-1185">Reference proteome</keyword>
<keyword evidence="4 12" id="KW-0812">Transmembrane</keyword>
<evidence type="ECO:0000256" key="11">
    <source>
        <dbReference type="ARBA" id="ARBA00066505"/>
    </source>
</evidence>
<sequence>MRDLIFKEPEPDIGASNGIADDIMLAWRQIRKPLVLPFLQIALILCGSMSVMLFLERVYMAIVILSVKLLRKKRYTKYKLDAVRRELEATKNYPMVLVQIPMYNEKEVYKLSISAVCGMHWPSDKLVVQVLDDSTDPVTRDLVELECQRWASKGVNIKYENRHNRNGYKAGALREGLSKSYVRDCQFVVIFDADFQPEPDYLMRTIPYLLSNDDLALVQARWRFVNADECLLTRLQEMSLDYHFGVEQEVGSSTCSFFGFNGTAGVWRIQALHDAGGWKDRTTVEDMDLAVRASLRGWKFVFIGDLSVKNELPSTFKAYRYQQHRWSCGPANLFRKMFKEIANCERVSIWKKFHVLYAFFFVRKIVAHFVTFFFYCVVIPACVLVQDIPLPKFVAVYIPATITILNAISTPRSIHLLIFWILFENVMSMHRAKATIIGLLEANRVNEWVVTDKLGSALKQKANTTKSKTKKRPQIGDRIHLLEIFMGSFLLYCAIYDYTFGHDHFYIYLFLQASAFFIAGFGYVGTFVPS</sequence>
<evidence type="ECO:0000256" key="2">
    <source>
        <dbReference type="ARBA" id="ARBA00022676"/>
    </source>
</evidence>
<protein>
    <recommendedName>
        <fullName evidence="11">glucomannan 4-beta-mannosyltransferase</fullName>
        <ecNumber evidence="11">2.4.1.32</ecNumber>
    </recommendedName>
</protein>